<dbReference type="InParanoid" id="A0DSG7"/>
<dbReference type="GO" id="GO:0016887">
    <property type="term" value="F:ATP hydrolysis activity"/>
    <property type="evidence" value="ECO:0000318"/>
    <property type="project" value="GO_Central"/>
</dbReference>
<feature type="domain" description="Kinesin motor" evidence="6">
    <location>
        <begin position="4"/>
        <end position="314"/>
    </location>
</feature>
<dbReference type="eggNOG" id="KOG0240">
    <property type="taxonomic scope" value="Eukaryota"/>
</dbReference>
<evidence type="ECO:0000259" key="6">
    <source>
        <dbReference type="PROSITE" id="PS50067"/>
    </source>
</evidence>
<feature type="coiled-coil region" evidence="5">
    <location>
        <begin position="615"/>
        <end position="649"/>
    </location>
</feature>
<dbReference type="GO" id="GO:0008574">
    <property type="term" value="F:plus-end-directed microtubule motor activity"/>
    <property type="evidence" value="ECO:0000318"/>
    <property type="project" value="GO_Central"/>
</dbReference>
<feature type="coiled-coil region" evidence="5">
    <location>
        <begin position="382"/>
        <end position="441"/>
    </location>
</feature>
<dbReference type="Proteomes" id="UP000000600">
    <property type="component" value="Unassembled WGS sequence"/>
</dbReference>
<dbReference type="OrthoDB" id="3176171at2759"/>
<evidence type="ECO:0000256" key="1">
    <source>
        <dbReference type="ARBA" id="ARBA00022741"/>
    </source>
</evidence>
<dbReference type="InterPro" id="IPR001752">
    <property type="entry name" value="Kinesin_motor_dom"/>
</dbReference>
<dbReference type="GO" id="GO:0030705">
    <property type="term" value="P:cytoskeleton-dependent intracellular transport"/>
    <property type="evidence" value="ECO:0000318"/>
    <property type="project" value="GO_Central"/>
</dbReference>
<dbReference type="GO" id="GO:0007018">
    <property type="term" value="P:microtubule-based movement"/>
    <property type="evidence" value="ECO:0000318"/>
    <property type="project" value="GO_Central"/>
</dbReference>
<evidence type="ECO:0000256" key="2">
    <source>
        <dbReference type="ARBA" id="ARBA00022840"/>
    </source>
</evidence>
<dbReference type="HOGENOM" id="CLU_390558_0_0_1"/>
<dbReference type="PANTHER" id="PTHR47968">
    <property type="entry name" value="CENTROMERE PROTEIN E"/>
    <property type="match status" value="1"/>
</dbReference>
<dbReference type="FunCoup" id="A0DSG7">
    <property type="interactions" value="9"/>
</dbReference>
<dbReference type="GO" id="GO:0008017">
    <property type="term" value="F:microtubule binding"/>
    <property type="evidence" value="ECO:0000318"/>
    <property type="project" value="GO_Central"/>
</dbReference>
<name>A0DSG7_PARTE</name>
<dbReference type="EMBL" id="CT868552">
    <property type="protein sequence ID" value="CAK85984.1"/>
    <property type="molecule type" value="Genomic_DNA"/>
</dbReference>
<sequence>MTTNIQVICRFRPSIPGQLESQIYFADDKSVLIENQQFNFDHIFHPGKQLEVFKVAAEPVIKGVLEGFNGTVVAYGQTGSGKTHTMEGSIGEEQGIIKRMVNTVFDFIEASPDYIEYRIKISVAELYMEKVRDLQNIKKSDLKIREDKNHSTYIDGVTETSIADQSEIYEILKMCNSNRMIASTNMNEQSSRSHMIFLMSVQSIDQRDQSAKVGKLFLVDLAGSEKVSKTGAEGKILDEAKGINKSLSALGQVINALTDGSQHVPYRDSKLTRILQCSFGGNSRTTLIITCSPAQFNLQETLSTLRFGVRAKAIKNKPKINKEHTIEELKIIVQEKEKEILLLQEQLSQYKKGMFISDEDKEMIKEIQEDILLEQPNNSEQLFNMQQIITKYEQEIEIYKQQEFTFEQRELEFLNKIRLKEDEMQEKMQDFETQFAKQESEFKIKQTHLYRLLSQKLGWMGDDSYIDDEQILVLIENYAKEKVTSKLKQITYLYKKHHKDILNEQIMTYLTEDKKEFNIHNDQLAELHRQVAQLKKQNLELQTDSSTQSQLLETLESTKQLLDAEKARCQKLEYTLNKNNKIYNEKCKELNNNIEKMLSGVHQVINEKQKYYRECQKLKKICDEKNLKMQKLLEEIHRLSVENQKLFVKYDQLKELQKLEKSAYLDTSEVNSSFRQNKKIHKCLKGGTKNQITEQVINKENISDEES</sequence>
<dbReference type="GeneID" id="5039166"/>
<organism evidence="7 8">
    <name type="scientific">Paramecium tetraurelia</name>
    <dbReference type="NCBI Taxonomy" id="5888"/>
    <lineage>
        <taxon>Eukaryota</taxon>
        <taxon>Sar</taxon>
        <taxon>Alveolata</taxon>
        <taxon>Ciliophora</taxon>
        <taxon>Intramacronucleata</taxon>
        <taxon>Oligohymenophorea</taxon>
        <taxon>Peniculida</taxon>
        <taxon>Parameciidae</taxon>
        <taxon>Paramecium</taxon>
    </lineage>
</organism>
<comment type="similarity">
    <text evidence="3 4">Belongs to the TRAFAC class myosin-kinesin ATPase superfamily. Kinesin family.</text>
</comment>
<reference evidence="7 8" key="1">
    <citation type="journal article" date="2006" name="Nature">
        <title>Global trends of whole-genome duplications revealed by the ciliate Paramecium tetraurelia.</title>
        <authorList>
            <consortium name="Genoscope"/>
            <person name="Aury J.-M."/>
            <person name="Jaillon O."/>
            <person name="Duret L."/>
            <person name="Noel B."/>
            <person name="Jubin C."/>
            <person name="Porcel B.M."/>
            <person name="Segurens B."/>
            <person name="Daubin V."/>
            <person name="Anthouard V."/>
            <person name="Aiach N."/>
            <person name="Arnaiz O."/>
            <person name="Billaut A."/>
            <person name="Beisson J."/>
            <person name="Blanc I."/>
            <person name="Bouhouche K."/>
            <person name="Camara F."/>
            <person name="Duharcourt S."/>
            <person name="Guigo R."/>
            <person name="Gogendeau D."/>
            <person name="Katinka M."/>
            <person name="Keller A.-M."/>
            <person name="Kissmehl R."/>
            <person name="Klotz C."/>
            <person name="Koll F."/>
            <person name="Le Moue A."/>
            <person name="Lepere C."/>
            <person name="Malinsky S."/>
            <person name="Nowacki M."/>
            <person name="Nowak J.K."/>
            <person name="Plattner H."/>
            <person name="Poulain J."/>
            <person name="Ruiz F."/>
            <person name="Serrano V."/>
            <person name="Zagulski M."/>
            <person name="Dessen P."/>
            <person name="Betermier M."/>
            <person name="Weissenbach J."/>
            <person name="Scarpelli C."/>
            <person name="Schachter V."/>
            <person name="Sperling L."/>
            <person name="Meyer E."/>
            <person name="Cohen J."/>
            <person name="Wincker P."/>
        </authorList>
    </citation>
    <scope>NUCLEOTIDE SEQUENCE [LARGE SCALE GENOMIC DNA]</scope>
    <source>
        <strain evidence="7 8">Stock d4-2</strain>
    </source>
</reference>
<dbReference type="Pfam" id="PF00225">
    <property type="entry name" value="Kinesin"/>
    <property type="match status" value="1"/>
</dbReference>
<keyword evidence="2 3" id="KW-0067">ATP-binding</keyword>
<dbReference type="SUPFAM" id="SSF52540">
    <property type="entry name" value="P-loop containing nucleoside triphosphate hydrolases"/>
    <property type="match status" value="1"/>
</dbReference>
<dbReference type="InterPro" id="IPR036961">
    <property type="entry name" value="Kinesin_motor_dom_sf"/>
</dbReference>
<dbReference type="KEGG" id="ptm:GSPATT00019688001"/>
<proteinExistence type="inferred from homology"/>
<keyword evidence="8" id="KW-1185">Reference proteome</keyword>
<feature type="coiled-coil region" evidence="5">
    <location>
        <begin position="517"/>
        <end position="575"/>
    </location>
</feature>
<dbReference type="OMA" id="DYIEYRI"/>
<dbReference type="STRING" id="5888.A0DSG7"/>
<feature type="coiled-coil region" evidence="5">
    <location>
        <begin position="319"/>
        <end position="353"/>
    </location>
</feature>
<evidence type="ECO:0000256" key="3">
    <source>
        <dbReference type="PROSITE-ProRule" id="PRU00283"/>
    </source>
</evidence>
<dbReference type="GO" id="GO:0005524">
    <property type="term" value="F:ATP binding"/>
    <property type="evidence" value="ECO:0007669"/>
    <property type="project" value="UniProtKB-UniRule"/>
</dbReference>
<dbReference type="InterPro" id="IPR019821">
    <property type="entry name" value="Kinesin_motor_CS"/>
</dbReference>
<evidence type="ECO:0000313" key="8">
    <source>
        <dbReference type="Proteomes" id="UP000000600"/>
    </source>
</evidence>
<evidence type="ECO:0000313" key="7">
    <source>
        <dbReference type="EMBL" id="CAK85984.1"/>
    </source>
</evidence>
<dbReference type="PRINTS" id="PR00380">
    <property type="entry name" value="KINESINHEAVY"/>
</dbReference>
<feature type="binding site" evidence="3">
    <location>
        <begin position="76"/>
        <end position="83"/>
    </location>
    <ligand>
        <name>ATP</name>
        <dbReference type="ChEBI" id="CHEBI:30616"/>
    </ligand>
</feature>
<dbReference type="InterPro" id="IPR027417">
    <property type="entry name" value="P-loop_NTPase"/>
</dbReference>
<dbReference type="PROSITE" id="PS00411">
    <property type="entry name" value="KINESIN_MOTOR_1"/>
    <property type="match status" value="1"/>
</dbReference>
<dbReference type="Gene3D" id="3.40.850.10">
    <property type="entry name" value="Kinesin motor domain"/>
    <property type="match status" value="1"/>
</dbReference>
<dbReference type="GO" id="GO:0005871">
    <property type="term" value="C:kinesin complex"/>
    <property type="evidence" value="ECO:0000318"/>
    <property type="project" value="GO_Central"/>
</dbReference>
<dbReference type="InterPro" id="IPR027640">
    <property type="entry name" value="Kinesin-like_fam"/>
</dbReference>
<dbReference type="PANTHER" id="PTHR47968:SF17">
    <property type="entry name" value="KINESIN-LIKE PROTEIN"/>
    <property type="match status" value="1"/>
</dbReference>
<accession>A0DSG7</accession>
<keyword evidence="1 3" id="KW-0547">Nucleotide-binding</keyword>
<keyword evidence="5" id="KW-0175">Coiled coil</keyword>
<dbReference type="GO" id="GO:0005737">
    <property type="term" value="C:cytoplasm"/>
    <property type="evidence" value="ECO:0000318"/>
    <property type="project" value="GO_Central"/>
</dbReference>
<dbReference type="SMART" id="SM00129">
    <property type="entry name" value="KISc"/>
    <property type="match status" value="1"/>
</dbReference>
<evidence type="ECO:0000256" key="5">
    <source>
        <dbReference type="SAM" id="Coils"/>
    </source>
</evidence>
<evidence type="ECO:0000256" key="4">
    <source>
        <dbReference type="RuleBase" id="RU000394"/>
    </source>
</evidence>
<dbReference type="RefSeq" id="XP_001453381.1">
    <property type="nucleotide sequence ID" value="XM_001453344.1"/>
</dbReference>
<keyword evidence="3 4" id="KW-0505">Motor protein</keyword>
<gene>
    <name evidence="7" type="ORF">GSPATT00019688001</name>
</gene>
<dbReference type="PROSITE" id="PS50067">
    <property type="entry name" value="KINESIN_MOTOR_2"/>
    <property type="match status" value="1"/>
</dbReference>
<protein>
    <recommendedName>
        <fullName evidence="4">Kinesin-like protein</fullName>
    </recommendedName>
</protein>
<keyword evidence="4" id="KW-0493">Microtubule</keyword>
<dbReference type="GO" id="GO:0005874">
    <property type="term" value="C:microtubule"/>
    <property type="evidence" value="ECO:0000318"/>
    <property type="project" value="GO_Central"/>
</dbReference>
<dbReference type="AlphaFoldDB" id="A0DSG7"/>